<comment type="similarity">
    <text evidence="2">Belongs to the bacterial ring-hydroxylating dioxygenase alpha subunit family.</text>
</comment>
<dbReference type="PROSITE" id="PS00570">
    <property type="entry name" value="RING_HYDROXYL_ALPHA"/>
    <property type="match status" value="1"/>
</dbReference>
<dbReference type="Pfam" id="PF00355">
    <property type="entry name" value="Rieske"/>
    <property type="match status" value="1"/>
</dbReference>
<keyword evidence="7" id="KW-0411">Iron-sulfur</keyword>
<comment type="caution">
    <text evidence="10">The sequence shown here is derived from an EMBL/GenBank/DDBJ whole genome shotgun (WGS) entry which is preliminary data.</text>
</comment>
<dbReference type="PANTHER" id="PTHR43756:SF5">
    <property type="entry name" value="CHOLINE MONOOXYGENASE, CHLOROPLASTIC"/>
    <property type="match status" value="1"/>
</dbReference>
<evidence type="ECO:0000256" key="7">
    <source>
        <dbReference type="ARBA" id="ARBA00023014"/>
    </source>
</evidence>
<keyword evidence="6" id="KW-0408">Iron</keyword>
<dbReference type="AlphaFoldDB" id="A0A562RC10"/>
<name>A0A562RC10_9BURK</name>
<keyword evidence="11" id="KW-1185">Reference proteome</keyword>
<dbReference type="Gene3D" id="2.102.10.10">
    <property type="entry name" value="Rieske [2Fe-2S] iron-sulphur domain"/>
    <property type="match status" value="1"/>
</dbReference>
<keyword evidence="8" id="KW-0520">NAD</keyword>
<evidence type="ECO:0000256" key="5">
    <source>
        <dbReference type="ARBA" id="ARBA00023002"/>
    </source>
</evidence>
<dbReference type="PROSITE" id="PS51296">
    <property type="entry name" value="RIESKE"/>
    <property type="match status" value="1"/>
</dbReference>
<evidence type="ECO:0000256" key="4">
    <source>
        <dbReference type="ARBA" id="ARBA00022723"/>
    </source>
</evidence>
<comment type="cofactor">
    <cofactor evidence="1">
        <name>Fe cation</name>
        <dbReference type="ChEBI" id="CHEBI:24875"/>
    </cofactor>
</comment>
<evidence type="ECO:0000313" key="11">
    <source>
        <dbReference type="Proteomes" id="UP000318431"/>
    </source>
</evidence>
<dbReference type="Proteomes" id="UP000318431">
    <property type="component" value="Unassembled WGS sequence"/>
</dbReference>
<dbReference type="GO" id="GO:0005506">
    <property type="term" value="F:iron ion binding"/>
    <property type="evidence" value="ECO:0007669"/>
    <property type="project" value="InterPro"/>
</dbReference>
<dbReference type="Pfam" id="PF00848">
    <property type="entry name" value="Ring_hydroxyl_A"/>
    <property type="match status" value="1"/>
</dbReference>
<keyword evidence="3" id="KW-0001">2Fe-2S</keyword>
<dbReference type="PRINTS" id="PR00090">
    <property type="entry name" value="RNGDIOXGNASE"/>
</dbReference>
<evidence type="ECO:0000256" key="8">
    <source>
        <dbReference type="ARBA" id="ARBA00023027"/>
    </source>
</evidence>
<dbReference type="PANTHER" id="PTHR43756">
    <property type="entry name" value="CHOLINE MONOOXYGENASE, CHLOROPLASTIC"/>
    <property type="match status" value="1"/>
</dbReference>
<dbReference type="InterPro" id="IPR036922">
    <property type="entry name" value="Rieske_2Fe-2S_sf"/>
</dbReference>
<feature type="domain" description="Rieske" evidence="9">
    <location>
        <begin position="48"/>
        <end position="155"/>
    </location>
</feature>
<dbReference type="GO" id="GO:0051537">
    <property type="term" value="F:2 iron, 2 sulfur cluster binding"/>
    <property type="evidence" value="ECO:0007669"/>
    <property type="project" value="UniProtKB-KW"/>
</dbReference>
<organism evidence="10 11">
    <name type="scientific">Pseudoduganella lurida</name>
    <dbReference type="NCBI Taxonomy" id="1036180"/>
    <lineage>
        <taxon>Bacteria</taxon>
        <taxon>Pseudomonadati</taxon>
        <taxon>Pseudomonadota</taxon>
        <taxon>Betaproteobacteria</taxon>
        <taxon>Burkholderiales</taxon>
        <taxon>Oxalobacteraceae</taxon>
        <taxon>Telluria group</taxon>
        <taxon>Pseudoduganella</taxon>
    </lineage>
</organism>
<dbReference type="GO" id="GO:0051213">
    <property type="term" value="F:dioxygenase activity"/>
    <property type="evidence" value="ECO:0007669"/>
    <property type="project" value="UniProtKB-KW"/>
</dbReference>
<evidence type="ECO:0000259" key="9">
    <source>
        <dbReference type="PROSITE" id="PS51296"/>
    </source>
</evidence>
<dbReference type="EMBL" id="VLLB01000003">
    <property type="protein sequence ID" value="TWI66575.1"/>
    <property type="molecule type" value="Genomic_DNA"/>
</dbReference>
<protein>
    <submittedName>
        <fullName evidence="10">Phenylpropionate dioxygenase-like ring-hydroxylating dioxygenase large terminal subunit</fullName>
    </submittedName>
</protein>
<evidence type="ECO:0000256" key="3">
    <source>
        <dbReference type="ARBA" id="ARBA00022714"/>
    </source>
</evidence>
<reference evidence="10 11" key="1">
    <citation type="journal article" date="2015" name="Stand. Genomic Sci.">
        <title>Genomic Encyclopedia of Bacterial and Archaeal Type Strains, Phase III: the genomes of soil and plant-associated and newly described type strains.</title>
        <authorList>
            <person name="Whitman W.B."/>
            <person name="Woyke T."/>
            <person name="Klenk H.P."/>
            <person name="Zhou Y."/>
            <person name="Lilburn T.G."/>
            <person name="Beck B.J."/>
            <person name="De Vos P."/>
            <person name="Vandamme P."/>
            <person name="Eisen J.A."/>
            <person name="Garrity G."/>
            <person name="Hugenholtz P."/>
            <person name="Kyrpides N.C."/>
        </authorList>
    </citation>
    <scope>NUCLEOTIDE SEQUENCE [LARGE SCALE GENOMIC DNA]</scope>
    <source>
        <strain evidence="10 11">CGMCC 1.10822</strain>
    </source>
</reference>
<dbReference type="SUPFAM" id="SSF50022">
    <property type="entry name" value="ISP domain"/>
    <property type="match status" value="1"/>
</dbReference>
<keyword evidence="5" id="KW-0560">Oxidoreductase</keyword>
<dbReference type="SUPFAM" id="SSF55961">
    <property type="entry name" value="Bet v1-like"/>
    <property type="match status" value="1"/>
</dbReference>
<keyword evidence="10" id="KW-0223">Dioxygenase</keyword>
<gene>
    <name evidence="10" type="ORF">IP91_02394</name>
</gene>
<evidence type="ECO:0000256" key="2">
    <source>
        <dbReference type="ARBA" id="ARBA00008751"/>
    </source>
</evidence>
<dbReference type="InterPro" id="IPR015881">
    <property type="entry name" value="ARHD_Rieske_2Fe_2S"/>
</dbReference>
<dbReference type="Gene3D" id="3.90.380.10">
    <property type="entry name" value="Naphthalene 1,2-dioxygenase Alpha Subunit, Chain A, domain 1"/>
    <property type="match status" value="1"/>
</dbReference>
<dbReference type="InterPro" id="IPR001663">
    <property type="entry name" value="Rng_hydr_dOase-A"/>
</dbReference>
<evidence type="ECO:0000313" key="10">
    <source>
        <dbReference type="EMBL" id="TWI66575.1"/>
    </source>
</evidence>
<accession>A0A562RC10</accession>
<evidence type="ECO:0000256" key="1">
    <source>
        <dbReference type="ARBA" id="ARBA00001962"/>
    </source>
</evidence>
<dbReference type="CDD" id="cd03469">
    <property type="entry name" value="Rieske_RO_Alpha_N"/>
    <property type="match status" value="1"/>
</dbReference>
<sequence length="402" mass="45319">MGFPDQAFFDALNTSALAVEQANTLPPLCYTDAAFYEFEKEAVFNHEWLCVGRASWVAKPGDFFSTEIIGEPLLIARNAKNEIKAMSAVCQHRAMLVAEGAGNARAFLCPYHHWTYSLDGELIGAPAMEKTEGFDKKDFCLPTLQVELWQGFIFVNFDPLAPPLAPRLAAIDKVVANYRMDIAEGPRPEPGTRYDWNWKVMFENNNDGYHANKLHMGPLHDFVPSALASFPDDLPDDTAGYYRFNGTTHPDAAFNVTQKTVFPIFPALTEEERNRMLFVNLPPTLSLVINADMILFMILRADSAETHIMDQGVLMAPGAMKDKMYYKRLEMTLNSVSEIVAQDLHVDKQVQVGLRSRYAVRGRYSWQEQAQQSFNHWLVQRYLAAHGQRTATLRSIPITAVA</sequence>
<keyword evidence="4" id="KW-0479">Metal-binding</keyword>
<dbReference type="InterPro" id="IPR015879">
    <property type="entry name" value="Ring_hydroxy_dOase_asu_C_dom"/>
</dbReference>
<dbReference type="InterPro" id="IPR017941">
    <property type="entry name" value="Rieske_2Fe-2S"/>
</dbReference>
<evidence type="ECO:0000256" key="6">
    <source>
        <dbReference type="ARBA" id="ARBA00023004"/>
    </source>
</evidence>
<proteinExistence type="inferred from homology"/>